<sequence length="539" mass="56488">MLTKKRVVGATALVVVVAAIGTVPAIAGQDPKPGKTEVGNAVSWTSKDGAAYISDFSNMPRNKKWKREHQHGTGPYPGRFQEEVGPDWNAGHATPGVPTGAGTETPTSTATVTTDPNVPTGTATTEPGAVDSTTNTTTSTQEPTATGEPTGTTEPTGTSGATGTTTGTATGTPTSGGTATPCVTSTGTSTGTATGTATATASATVGETATPTETMTASDIPELTSSTTTASGKLTPCSTSNRSGLPWGASGLYMPGSSAANAEAFAAWRGAPVDVVVDWPARQTWDDIVNPTWIFDAWKDTPYLKALGVAPVPEGDSSATMAGCAAGQYNDKWTQFGQNFVSNGMGDSIIRLGWEFNGNWYKWSASNPTEYAECFRQIVTTVRAVAPDLKWDWTVNRGVSAGLADATQAYPGDDYVDYVGIDSYDMWPGANNDQTWDEHLNGDFGLKFWADFARQHGKKVTVPEWGCYPGTAQAGHNGGDNALYISKMVEFFKSLGSDLAYEAYFNEDASYYAGAIFEPVQVPNAAGTYKELVAEASQE</sequence>
<evidence type="ECO:0000313" key="8">
    <source>
        <dbReference type="EMBL" id="MBT0770587.1"/>
    </source>
</evidence>
<dbReference type="PANTHER" id="PTHR40079">
    <property type="entry name" value="MANNAN ENDO-1,4-BETA-MANNOSIDASE E-RELATED"/>
    <property type="match status" value="1"/>
</dbReference>
<comment type="similarity">
    <text evidence="1 4">Belongs to the glycosyl hydrolase 26 family.</text>
</comment>
<feature type="region of interest" description="Disordered" evidence="5">
    <location>
        <begin position="62"/>
        <end position="214"/>
    </location>
</feature>
<feature type="domain" description="GH26" evidence="7">
    <location>
        <begin position="214"/>
        <end position="514"/>
    </location>
</feature>
<feature type="active site" description="Nucleophile" evidence="4">
    <location>
        <position position="464"/>
    </location>
</feature>
<evidence type="ECO:0000256" key="5">
    <source>
        <dbReference type="SAM" id="MobiDB-lite"/>
    </source>
</evidence>
<feature type="compositionally biased region" description="Low complexity" evidence="5">
    <location>
        <begin position="98"/>
        <end position="114"/>
    </location>
</feature>
<keyword evidence="3 4" id="KW-0326">Glycosidase</keyword>
<accession>A0ABS5THM1</accession>
<evidence type="ECO:0000256" key="2">
    <source>
        <dbReference type="ARBA" id="ARBA00022801"/>
    </source>
</evidence>
<dbReference type="Proteomes" id="UP001197247">
    <property type="component" value="Unassembled WGS sequence"/>
</dbReference>
<organism evidence="8 9">
    <name type="scientific">Kineosporia corallincola</name>
    <dbReference type="NCBI Taxonomy" id="2835133"/>
    <lineage>
        <taxon>Bacteria</taxon>
        <taxon>Bacillati</taxon>
        <taxon>Actinomycetota</taxon>
        <taxon>Actinomycetes</taxon>
        <taxon>Kineosporiales</taxon>
        <taxon>Kineosporiaceae</taxon>
        <taxon>Kineosporia</taxon>
    </lineage>
</organism>
<dbReference type="SUPFAM" id="SSF51445">
    <property type="entry name" value="(Trans)glycosidases"/>
    <property type="match status" value="1"/>
</dbReference>
<keyword evidence="2 4" id="KW-0378">Hydrolase</keyword>
<dbReference type="Gene3D" id="3.20.20.80">
    <property type="entry name" value="Glycosidases"/>
    <property type="match status" value="1"/>
</dbReference>
<comment type="caution">
    <text evidence="8">The sequence shown here is derived from an EMBL/GenBank/DDBJ whole genome shotgun (WGS) entry which is preliminary data.</text>
</comment>
<feature type="chain" id="PRO_5047251906" description="GH26 domain-containing protein" evidence="6">
    <location>
        <begin position="28"/>
        <end position="539"/>
    </location>
</feature>
<feature type="signal peptide" evidence="6">
    <location>
        <begin position="1"/>
        <end position="27"/>
    </location>
</feature>
<feature type="active site" description="Proton donor" evidence="4">
    <location>
        <position position="355"/>
    </location>
</feature>
<dbReference type="RefSeq" id="WP_214156872.1">
    <property type="nucleotide sequence ID" value="NZ_JAHBAY010000006.1"/>
</dbReference>
<evidence type="ECO:0000313" key="9">
    <source>
        <dbReference type="Proteomes" id="UP001197247"/>
    </source>
</evidence>
<evidence type="ECO:0000256" key="3">
    <source>
        <dbReference type="ARBA" id="ARBA00023295"/>
    </source>
</evidence>
<evidence type="ECO:0000256" key="6">
    <source>
        <dbReference type="SAM" id="SignalP"/>
    </source>
</evidence>
<dbReference type="InterPro" id="IPR022790">
    <property type="entry name" value="GH26_dom"/>
</dbReference>
<name>A0ABS5THM1_9ACTN</name>
<keyword evidence="6" id="KW-0732">Signal</keyword>
<reference evidence="8 9" key="1">
    <citation type="submission" date="2021-05" db="EMBL/GenBank/DDBJ databases">
        <title>Kineosporia and Streptomyces sp. nov. two new marine actinobacteria isolated from Coral.</title>
        <authorList>
            <person name="Buangrab K."/>
            <person name="Sutthacheep M."/>
            <person name="Yeemin T."/>
            <person name="Harunari E."/>
            <person name="Igarashi Y."/>
            <person name="Kanchanasin P."/>
            <person name="Tanasupawat S."/>
            <person name="Phongsopitanun W."/>
        </authorList>
    </citation>
    <scope>NUCLEOTIDE SEQUENCE [LARGE SCALE GENOMIC DNA]</scope>
    <source>
        <strain evidence="8 9">J2-2</strain>
    </source>
</reference>
<dbReference type="InterPro" id="IPR017853">
    <property type="entry name" value="GH"/>
</dbReference>
<protein>
    <recommendedName>
        <fullName evidence="7">GH26 domain-containing protein</fullName>
    </recommendedName>
</protein>
<feature type="compositionally biased region" description="Polar residues" evidence="5">
    <location>
        <begin position="115"/>
        <end position="125"/>
    </location>
</feature>
<dbReference type="EMBL" id="JAHBAY010000006">
    <property type="protein sequence ID" value="MBT0770587.1"/>
    <property type="molecule type" value="Genomic_DNA"/>
</dbReference>
<gene>
    <name evidence="8" type="ORF">KIH74_16710</name>
</gene>
<evidence type="ECO:0000259" key="7">
    <source>
        <dbReference type="PROSITE" id="PS51764"/>
    </source>
</evidence>
<dbReference type="InterPro" id="IPR000805">
    <property type="entry name" value="Glyco_hydro_26"/>
</dbReference>
<feature type="compositionally biased region" description="Low complexity" evidence="5">
    <location>
        <begin position="133"/>
        <end position="210"/>
    </location>
</feature>
<dbReference type="PANTHER" id="PTHR40079:SF4">
    <property type="entry name" value="GH26 DOMAIN-CONTAINING PROTEIN-RELATED"/>
    <property type="match status" value="1"/>
</dbReference>
<evidence type="ECO:0000256" key="1">
    <source>
        <dbReference type="ARBA" id="ARBA00007754"/>
    </source>
</evidence>
<dbReference type="PROSITE" id="PS51764">
    <property type="entry name" value="GH26"/>
    <property type="match status" value="1"/>
</dbReference>
<dbReference type="Pfam" id="PF02156">
    <property type="entry name" value="Glyco_hydro_26"/>
    <property type="match status" value="1"/>
</dbReference>
<keyword evidence="9" id="KW-1185">Reference proteome</keyword>
<proteinExistence type="inferred from homology"/>
<evidence type="ECO:0000256" key="4">
    <source>
        <dbReference type="PROSITE-ProRule" id="PRU01100"/>
    </source>
</evidence>